<dbReference type="PANTHER" id="PTHR45224:SF16">
    <property type="entry name" value="OS01G0527900 PROTEIN"/>
    <property type="match status" value="1"/>
</dbReference>
<feature type="compositionally biased region" description="Low complexity" evidence="1">
    <location>
        <begin position="99"/>
        <end position="114"/>
    </location>
</feature>
<proteinExistence type="predicted"/>
<reference evidence="2" key="1">
    <citation type="submission" date="2020-05" db="EMBL/GenBank/DDBJ databases">
        <title>WGS assembly of Panicum virgatum.</title>
        <authorList>
            <person name="Lovell J.T."/>
            <person name="Jenkins J."/>
            <person name="Shu S."/>
            <person name="Juenger T.E."/>
            <person name="Schmutz J."/>
        </authorList>
    </citation>
    <scope>NUCLEOTIDE SEQUENCE</scope>
    <source>
        <strain evidence="2">AP13</strain>
    </source>
</reference>
<evidence type="ECO:0000313" key="2">
    <source>
        <dbReference type="EMBL" id="KAG2628192.1"/>
    </source>
</evidence>
<evidence type="ECO:0000256" key="1">
    <source>
        <dbReference type="SAM" id="MobiDB-lite"/>
    </source>
</evidence>
<gene>
    <name evidence="2" type="ORF">PVAP13_3KG233400</name>
</gene>
<feature type="compositionally biased region" description="Polar residues" evidence="1">
    <location>
        <begin position="1"/>
        <end position="27"/>
    </location>
</feature>
<comment type="caution">
    <text evidence="2">The sequence shown here is derived from an EMBL/GenBank/DDBJ whole genome shotgun (WGS) entry which is preliminary data.</text>
</comment>
<name>A0A8T0UV70_PANVG</name>
<dbReference type="EMBL" id="CM029041">
    <property type="protein sequence ID" value="KAG2628192.1"/>
    <property type="molecule type" value="Genomic_DNA"/>
</dbReference>
<protein>
    <recommendedName>
        <fullName evidence="4">Myb-like domain-containing protein</fullName>
    </recommendedName>
</protein>
<keyword evidence="3" id="KW-1185">Reference proteome</keyword>
<organism evidence="2 3">
    <name type="scientific">Panicum virgatum</name>
    <name type="common">Blackwell switchgrass</name>
    <dbReference type="NCBI Taxonomy" id="38727"/>
    <lineage>
        <taxon>Eukaryota</taxon>
        <taxon>Viridiplantae</taxon>
        <taxon>Streptophyta</taxon>
        <taxon>Embryophyta</taxon>
        <taxon>Tracheophyta</taxon>
        <taxon>Spermatophyta</taxon>
        <taxon>Magnoliopsida</taxon>
        <taxon>Liliopsida</taxon>
        <taxon>Poales</taxon>
        <taxon>Poaceae</taxon>
        <taxon>PACMAD clade</taxon>
        <taxon>Panicoideae</taxon>
        <taxon>Panicodae</taxon>
        <taxon>Paniceae</taxon>
        <taxon>Panicinae</taxon>
        <taxon>Panicum</taxon>
        <taxon>Panicum sect. Hiantes</taxon>
    </lineage>
</organism>
<feature type="region of interest" description="Disordered" evidence="1">
    <location>
        <begin position="98"/>
        <end position="119"/>
    </location>
</feature>
<feature type="region of interest" description="Disordered" evidence="1">
    <location>
        <begin position="253"/>
        <end position="278"/>
    </location>
</feature>
<sequence>MDPSNRDFTNFFPNQHPANASENSPPQQFLIGFPQSAFPQYPAPNFQNFPPFGSAPGNYPPYVGSSPSFHGIQQHANWLQSSSGFRPQQSFVHLPNPVSGAAANSSSHGSESASPCPTREEVNNIVNLEESSGNRDDGGRRGTRMNWTEDENIKLLSSWLNNSVDPIDGNDKKSEYYWKAVVAEFNSNTASNRKRTVVQCKTHWGGCKRDISKFCGVYSRVRSTWSSGHSDDTWRRPTRDLPMFNSKHMVICRRPPDRRTASRPRTSPDQPPRRLRARGFASRRCVLLRLGAAPAASTTSQGRRGHRP</sequence>
<dbReference type="PANTHER" id="PTHR45224">
    <property type="entry name" value="OS01G0527900 PROTEIN-RELATED"/>
    <property type="match status" value="1"/>
</dbReference>
<dbReference type="Proteomes" id="UP000823388">
    <property type="component" value="Chromosome 3K"/>
</dbReference>
<feature type="region of interest" description="Disordered" evidence="1">
    <location>
        <begin position="1"/>
        <end position="29"/>
    </location>
</feature>
<accession>A0A8T0UV70</accession>
<evidence type="ECO:0008006" key="4">
    <source>
        <dbReference type="Google" id="ProtNLM"/>
    </source>
</evidence>
<evidence type="ECO:0000313" key="3">
    <source>
        <dbReference type="Proteomes" id="UP000823388"/>
    </source>
</evidence>
<dbReference type="AlphaFoldDB" id="A0A8T0UV70"/>